<name>A0ABR9K9T0_9ACTN</name>
<keyword evidence="1" id="KW-1133">Transmembrane helix</keyword>
<evidence type="ECO:0000313" key="3">
    <source>
        <dbReference type="Proteomes" id="UP000661607"/>
    </source>
</evidence>
<comment type="caution">
    <text evidence="2">The sequence shown here is derived from an EMBL/GenBank/DDBJ whole genome shotgun (WGS) entry which is preliminary data.</text>
</comment>
<feature type="transmembrane region" description="Helical" evidence="1">
    <location>
        <begin position="6"/>
        <end position="27"/>
    </location>
</feature>
<gene>
    <name evidence="2" type="ORF">H4W81_001548</name>
</gene>
<dbReference type="RefSeq" id="WP_192774143.1">
    <property type="nucleotide sequence ID" value="NZ_BAAASY010000037.1"/>
</dbReference>
<evidence type="ECO:0008006" key="4">
    <source>
        <dbReference type="Google" id="ProtNLM"/>
    </source>
</evidence>
<keyword evidence="3" id="KW-1185">Reference proteome</keyword>
<reference evidence="2 3" key="1">
    <citation type="submission" date="2020-10" db="EMBL/GenBank/DDBJ databases">
        <title>Sequencing the genomes of 1000 actinobacteria strains.</title>
        <authorList>
            <person name="Klenk H.-P."/>
        </authorList>
    </citation>
    <scope>NUCLEOTIDE SEQUENCE [LARGE SCALE GENOMIC DNA]</scope>
    <source>
        <strain evidence="2 3">DSM 43748</strain>
    </source>
</reference>
<keyword evidence="1" id="KW-0812">Transmembrane</keyword>
<keyword evidence="1" id="KW-0472">Membrane</keyword>
<accession>A0ABR9K9T0</accession>
<dbReference type="Proteomes" id="UP000661607">
    <property type="component" value="Unassembled WGS sequence"/>
</dbReference>
<sequence length="171" mass="17952">MSLPVALSLIAVLLSVFALVAVGGLFFRLRLLERTALDPNGALFSDDVRQAPAALWPSGEQTSTLVMLLDAGCTTCHTLWEAAGTLDASDVRVVGLASGPQAAAVFEGQAELLVDPDLWTALYEGYSPTAYAIDRQGAVTGRRFVYADSDVPALLAELLPASALQGNSHAH</sequence>
<evidence type="ECO:0000256" key="1">
    <source>
        <dbReference type="SAM" id="Phobius"/>
    </source>
</evidence>
<protein>
    <recommendedName>
        <fullName evidence="4">Thioredoxin domain-containing protein</fullName>
    </recommendedName>
</protein>
<evidence type="ECO:0000313" key="2">
    <source>
        <dbReference type="EMBL" id="MBE1558769.1"/>
    </source>
</evidence>
<dbReference type="EMBL" id="JADBEF010000001">
    <property type="protein sequence ID" value="MBE1558769.1"/>
    <property type="molecule type" value="Genomic_DNA"/>
</dbReference>
<organism evidence="2 3">
    <name type="scientific">Nonomuraea africana</name>
    <dbReference type="NCBI Taxonomy" id="46171"/>
    <lineage>
        <taxon>Bacteria</taxon>
        <taxon>Bacillati</taxon>
        <taxon>Actinomycetota</taxon>
        <taxon>Actinomycetes</taxon>
        <taxon>Streptosporangiales</taxon>
        <taxon>Streptosporangiaceae</taxon>
        <taxon>Nonomuraea</taxon>
    </lineage>
</organism>
<proteinExistence type="predicted"/>